<organism evidence="1 2">
    <name type="scientific">Musa troglodytarum</name>
    <name type="common">fe'i banana</name>
    <dbReference type="NCBI Taxonomy" id="320322"/>
    <lineage>
        <taxon>Eukaryota</taxon>
        <taxon>Viridiplantae</taxon>
        <taxon>Streptophyta</taxon>
        <taxon>Embryophyta</taxon>
        <taxon>Tracheophyta</taxon>
        <taxon>Spermatophyta</taxon>
        <taxon>Magnoliopsida</taxon>
        <taxon>Liliopsida</taxon>
        <taxon>Zingiberales</taxon>
        <taxon>Musaceae</taxon>
        <taxon>Musa</taxon>
    </lineage>
</organism>
<sequence>MQLPCTLISSVNLWPWKEIAAHGWWLPAGADYVRTVFSSPP</sequence>
<evidence type="ECO:0000313" key="2">
    <source>
        <dbReference type="Proteomes" id="UP001055439"/>
    </source>
</evidence>
<keyword evidence="2" id="KW-1185">Reference proteome</keyword>
<accession>A0A9E7H2Y4</accession>
<dbReference type="AlphaFoldDB" id="A0A9E7H2Y4"/>
<gene>
    <name evidence="1" type="ORF">MUK42_13532</name>
</gene>
<reference evidence="1" key="1">
    <citation type="submission" date="2022-05" db="EMBL/GenBank/DDBJ databases">
        <title>The Musa troglodytarum L. genome provides insights into the mechanism of non-climacteric behaviour and enrichment of carotenoids.</title>
        <authorList>
            <person name="Wang J."/>
        </authorList>
    </citation>
    <scope>NUCLEOTIDE SEQUENCE</scope>
    <source>
        <tissue evidence="1">Leaf</tissue>
    </source>
</reference>
<protein>
    <submittedName>
        <fullName evidence="1">Uncharacterized protein</fullName>
    </submittedName>
</protein>
<evidence type="ECO:0000313" key="1">
    <source>
        <dbReference type="EMBL" id="URE23788.1"/>
    </source>
</evidence>
<name>A0A9E7H2Y4_9LILI</name>
<dbReference type="Proteomes" id="UP001055439">
    <property type="component" value="Chromosome 8"/>
</dbReference>
<proteinExistence type="predicted"/>
<dbReference type="EMBL" id="CP097510">
    <property type="protein sequence ID" value="URE23788.1"/>
    <property type="molecule type" value="Genomic_DNA"/>
</dbReference>